<evidence type="ECO:0000256" key="4">
    <source>
        <dbReference type="ARBA" id="ARBA00023136"/>
    </source>
</evidence>
<proteinExistence type="inferred from homology"/>
<dbReference type="OrthoDB" id="5694214at2"/>
<name>A0A1G7VI72_9BACT</name>
<dbReference type="STRING" id="659014.SAMN04487996_12089"/>
<evidence type="ECO:0000259" key="7">
    <source>
        <dbReference type="Pfam" id="PF14322"/>
    </source>
</evidence>
<dbReference type="GO" id="GO:0009279">
    <property type="term" value="C:cell outer membrane"/>
    <property type="evidence" value="ECO:0007669"/>
    <property type="project" value="UniProtKB-SubCell"/>
</dbReference>
<evidence type="ECO:0000256" key="2">
    <source>
        <dbReference type="ARBA" id="ARBA00006275"/>
    </source>
</evidence>
<gene>
    <name evidence="8" type="ORF">SAMN04487996_12089</name>
</gene>
<evidence type="ECO:0000259" key="6">
    <source>
        <dbReference type="Pfam" id="PF07980"/>
    </source>
</evidence>
<dbReference type="InterPro" id="IPR012944">
    <property type="entry name" value="SusD_RagB_dom"/>
</dbReference>
<evidence type="ECO:0000313" key="9">
    <source>
        <dbReference type="Proteomes" id="UP000198748"/>
    </source>
</evidence>
<accession>A0A1G7VI72</accession>
<dbReference type="InterPro" id="IPR011990">
    <property type="entry name" value="TPR-like_helical_dom_sf"/>
</dbReference>
<feature type="domain" description="SusD-like N-terminal" evidence="7">
    <location>
        <begin position="114"/>
        <end position="221"/>
    </location>
</feature>
<evidence type="ECO:0000256" key="5">
    <source>
        <dbReference type="ARBA" id="ARBA00023237"/>
    </source>
</evidence>
<evidence type="ECO:0000256" key="3">
    <source>
        <dbReference type="ARBA" id="ARBA00022729"/>
    </source>
</evidence>
<dbReference type="AlphaFoldDB" id="A0A1G7VI72"/>
<comment type="similarity">
    <text evidence="2">Belongs to the SusD family.</text>
</comment>
<evidence type="ECO:0000256" key="1">
    <source>
        <dbReference type="ARBA" id="ARBA00004442"/>
    </source>
</evidence>
<keyword evidence="5" id="KW-0998">Cell outer membrane</keyword>
<keyword evidence="4" id="KW-0472">Membrane</keyword>
<dbReference type="InterPro" id="IPR033985">
    <property type="entry name" value="SusD-like_N"/>
</dbReference>
<keyword evidence="3" id="KW-0732">Signal</keyword>
<dbReference type="Gene3D" id="1.25.40.390">
    <property type="match status" value="1"/>
</dbReference>
<dbReference type="SUPFAM" id="SSF48452">
    <property type="entry name" value="TPR-like"/>
    <property type="match status" value="1"/>
</dbReference>
<keyword evidence="9" id="KW-1185">Reference proteome</keyword>
<evidence type="ECO:0000313" key="8">
    <source>
        <dbReference type="EMBL" id="SDG59532.1"/>
    </source>
</evidence>
<reference evidence="9" key="1">
    <citation type="submission" date="2016-10" db="EMBL/GenBank/DDBJ databases">
        <authorList>
            <person name="Varghese N."/>
            <person name="Submissions S."/>
        </authorList>
    </citation>
    <scope>NUCLEOTIDE SEQUENCE [LARGE SCALE GENOMIC DNA]</scope>
    <source>
        <strain evidence="9">DSM 25329</strain>
    </source>
</reference>
<dbReference type="Proteomes" id="UP000198748">
    <property type="component" value="Unassembled WGS sequence"/>
</dbReference>
<dbReference type="Pfam" id="PF07980">
    <property type="entry name" value="SusD_RagB"/>
    <property type="match status" value="1"/>
</dbReference>
<dbReference type="Pfam" id="PF14322">
    <property type="entry name" value="SusD-like_3"/>
    <property type="match status" value="1"/>
</dbReference>
<comment type="subcellular location">
    <subcellularLocation>
        <location evidence="1">Cell outer membrane</location>
    </subcellularLocation>
</comment>
<dbReference type="EMBL" id="FNAN01000020">
    <property type="protein sequence ID" value="SDG59532.1"/>
    <property type="molecule type" value="Genomic_DNA"/>
</dbReference>
<organism evidence="8 9">
    <name type="scientific">Dyadobacter soli</name>
    <dbReference type="NCBI Taxonomy" id="659014"/>
    <lineage>
        <taxon>Bacteria</taxon>
        <taxon>Pseudomonadati</taxon>
        <taxon>Bacteroidota</taxon>
        <taxon>Cytophagia</taxon>
        <taxon>Cytophagales</taxon>
        <taxon>Spirosomataceae</taxon>
        <taxon>Dyadobacter</taxon>
    </lineage>
</organism>
<protein>
    <submittedName>
        <fullName evidence="8">Starch-binding associating with outer membrane</fullName>
    </submittedName>
</protein>
<feature type="domain" description="RagB/SusD" evidence="6">
    <location>
        <begin position="315"/>
        <end position="589"/>
    </location>
</feature>
<sequence length="590" mass="66334">MKFSLKISLVFGAVSFLTCCKDDFLDRTPLANISDAQYWKSANDLKLYTNGYYNDIRLLPSLADWFQTGIYGLDADLGSDNMIKSTYNSDLNGESVLPASNTNGKWDWTTLRGINYFMDNYRKVTDNATLVNPYVGETLFFRALFYFDKLKTFGDLPWINAPLTTTDSLILQAPRLSRSVIADSIIHDLDRAIALLPGKAAAEPSRINKEIAMLLQSRVALYEGSWEKYHQNTPFGVNGQDGTRFFQKAANAAEGLMKLNTYAIENTGAANGYQRLFNQVDYSNSSEVMFWRKFDLSAGITHHWYLFIPLALDRGVTKSLVDDYLCTDGKPASVSALYKGDNTLNDLKANRDPRLAQTVYFPGDAITTNRPNGQPDAIFQFPDLTSSANVPTGYVLRKGTNTEYFQQSGMGNSTSTQALIYFRYAEALLNFAEAKAELGTLTQGDLDQSINVLRKRVQMPDLRLSSIVTDPKWLFPDLSPLLNEIRRERRVELACEGFRHDDIFRWAAAGKLIRGWQPKGARLAQWGSLFSPETLGKYPVDANGYITPYQKVAALSNGFQFKVNRDYLSPIPTDQLVLNPNLKPNNPNWD</sequence>
<dbReference type="RefSeq" id="WP_090156462.1">
    <property type="nucleotide sequence ID" value="NZ_FNAN01000020.1"/>
</dbReference>